<sequence length="151" mass="15444">MKTTFYILANILSLATALPQGHSNLISGRQTFIASLVPEFGNAGIGPRPGVPADCITSAGTPVACDCPGDRGVFLSAVQAAVEAVDENGNPDPNSFGVPVEFPTDGSSLSVRKRIETAITVLQNIHGAKGDGCPAISTTFPTQLANVPLPG</sequence>
<feature type="signal peptide" evidence="1">
    <location>
        <begin position="1"/>
        <end position="17"/>
    </location>
</feature>
<name>A0A6A6TR16_9PLEO</name>
<accession>A0A6A6TR16</accession>
<dbReference type="Proteomes" id="UP000799324">
    <property type="component" value="Unassembled WGS sequence"/>
</dbReference>
<dbReference type="EMBL" id="MU004290">
    <property type="protein sequence ID" value="KAF2662240.1"/>
    <property type="molecule type" value="Genomic_DNA"/>
</dbReference>
<protein>
    <submittedName>
        <fullName evidence="2">Uncharacterized protein</fullName>
    </submittedName>
</protein>
<evidence type="ECO:0000313" key="2">
    <source>
        <dbReference type="EMBL" id="KAF2662240.1"/>
    </source>
</evidence>
<keyword evidence="3" id="KW-1185">Reference proteome</keyword>
<evidence type="ECO:0000256" key="1">
    <source>
        <dbReference type="SAM" id="SignalP"/>
    </source>
</evidence>
<dbReference type="OrthoDB" id="2140240at2759"/>
<proteinExistence type="predicted"/>
<feature type="chain" id="PRO_5025456760" evidence="1">
    <location>
        <begin position="18"/>
        <end position="151"/>
    </location>
</feature>
<organism evidence="2 3">
    <name type="scientific">Lophiostoma macrostomum CBS 122681</name>
    <dbReference type="NCBI Taxonomy" id="1314788"/>
    <lineage>
        <taxon>Eukaryota</taxon>
        <taxon>Fungi</taxon>
        <taxon>Dikarya</taxon>
        <taxon>Ascomycota</taxon>
        <taxon>Pezizomycotina</taxon>
        <taxon>Dothideomycetes</taxon>
        <taxon>Pleosporomycetidae</taxon>
        <taxon>Pleosporales</taxon>
        <taxon>Lophiostomataceae</taxon>
        <taxon>Lophiostoma</taxon>
    </lineage>
</organism>
<reference evidence="2" key="1">
    <citation type="journal article" date="2020" name="Stud. Mycol.">
        <title>101 Dothideomycetes genomes: a test case for predicting lifestyles and emergence of pathogens.</title>
        <authorList>
            <person name="Haridas S."/>
            <person name="Albert R."/>
            <person name="Binder M."/>
            <person name="Bloem J."/>
            <person name="Labutti K."/>
            <person name="Salamov A."/>
            <person name="Andreopoulos B."/>
            <person name="Baker S."/>
            <person name="Barry K."/>
            <person name="Bills G."/>
            <person name="Bluhm B."/>
            <person name="Cannon C."/>
            <person name="Castanera R."/>
            <person name="Culley D."/>
            <person name="Daum C."/>
            <person name="Ezra D."/>
            <person name="Gonzalez J."/>
            <person name="Henrissat B."/>
            <person name="Kuo A."/>
            <person name="Liang C."/>
            <person name="Lipzen A."/>
            <person name="Lutzoni F."/>
            <person name="Magnuson J."/>
            <person name="Mondo S."/>
            <person name="Nolan M."/>
            <person name="Ohm R."/>
            <person name="Pangilinan J."/>
            <person name="Park H.-J."/>
            <person name="Ramirez L."/>
            <person name="Alfaro M."/>
            <person name="Sun H."/>
            <person name="Tritt A."/>
            <person name="Yoshinaga Y."/>
            <person name="Zwiers L.-H."/>
            <person name="Turgeon B."/>
            <person name="Goodwin S."/>
            <person name="Spatafora J."/>
            <person name="Crous P."/>
            <person name="Grigoriev I."/>
        </authorList>
    </citation>
    <scope>NUCLEOTIDE SEQUENCE</scope>
    <source>
        <strain evidence="2">CBS 122681</strain>
    </source>
</reference>
<evidence type="ECO:0000313" key="3">
    <source>
        <dbReference type="Proteomes" id="UP000799324"/>
    </source>
</evidence>
<gene>
    <name evidence="2" type="ORF">K491DRAFT_710185</name>
</gene>
<dbReference type="AlphaFoldDB" id="A0A6A6TR16"/>
<keyword evidence="1" id="KW-0732">Signal</keyword>